<evidence type="ECO:0000256" key="1">
    <source>
        <dbReference type="SAM" id="MobiDB-lite"/>
    </source>
</evidence>
<accession>A0A081A332</accession>
<dbReference type="EMBL" id="ANJA01001926">
    <property type="protein sequence ID" value="ETO73293.1"/>
    <property type="molecule type" value="Genomic_DNA"/>
</dbReference>
<feature type="region of interest" description="Disordered" evidence="1">
    <location>
        <begin position="59"/>
        <end position="103"/>
    </location>
</feature>
<dbReference type="Proteomes" id="UP000028582">
    <property type="component" value="Unassembled WGS sequence"/>
</dbReference>
<feature type="compositionally biased region" description="Low complexity" evidence="1">
    <location>
        <begin position="73"/>
        <end position="88"/>
    </location>
</feature>
<organism evidence="2 3">
    <name type="scientific">Phytophthora nicotianae P1976</name>
    <dbReference type="NCBI Taxonomy" id="1317066"/>
    <lineage>
        <taxon>Eukaryota</taxon>
        <taxon>Sar</taxon>
        <taxon>Stramenopiles</taxon>
        <taxon>Oomycota</taxon>
        <taxon>Peronosporomycetes</taxon>
        <taxon>Peronosporales</taxon>
        <taxon>Peronosporaceae</taxon>
        <taxon>Phytophthora</taxon>
    </lineage>
</organism>
<name>A0A081A332_PHYNI</name>
<feature type="region of interest" description="Disordered" evidence="1">
    <location>
        <begin position="141"/>
        <end position="179"/>
    </location>
</feature>
<evidence type="ECO:0000313" key="2">
    <source>
        <dbReference type="EMBL" id="ETO73293.1"/>
    </source>
</evidence>
<dbReference type="AlphaFoldDB" id="A0A081A332"/>
<gene>
    <name evidence="2" type="ORF">F444_10735</name>
</gene>
<proteinExistence type="predicted"/>
<feature type="compositionally biased region" description="Acidic residues" evidence="1">
    <location>
        <begin position="91"/>
        <end position="103"/>
    </location>
</feature>
<evidence type="ECO:0000313" key="3">
    <source>
        <dbReference type="Proteomes" id="UP000028582"/>
    </source>
</evidence>
<comment type="caution">
    <text evidence="2">The sequence shown here is derived from an EMBL/GenBank/DDBJ whole genome shotgun (WGS) entry which is preliminary data.</text>
</comment>
<feature type="compositionally biased region" description="Basic residues" evidence="1">
    <location>
        <begin position="159"/>
        <end position="179"/>
    </location>
</feature>
<sequence>MAELAWVFRVVKLTLEKMYPCYIRMRVLFGECPNVKPHDTVELGANGGATNFKGNAHTVTSEQVSELAHSSEADSASPPTSTTSGRSNTAEESDDGDNTEEDVPTATPVMLARPLFSPGSPTSLSVSQTQDAFHRILLCKRANPHSTHLNASDLLTPRQRSRRSGQKRARGGIHSKRQS</sequence>
<reference evidence="2 3" key="1">
    <citation type="submission" date="2013-11" db="EMBL/GenBank/DDBJ databases">
        <title>The Genome Sequence of Phytophthora parasitica P1976.</title>
        <authorList>
            <consortium name="The Broad Institute Genomics Platform"/>
            <person name="Russ C."/>
            <person name="Tyler B."/>
            <person name="Panabieres F."/>
            <person name="Shan W."/>
            <person name="Tripathy S."/>
            <person name="Grunwald N."/>
            <person name="Machado M."/>
            <person name="Johnson C.S."/>
            <person name="Walker B."/>
            <person name="Young S."/>
            <person name="Zeng Q."/>
            <person name="Gargeya S."/>
            <person name="Fitzgerald M."/>
            <person name="Haas B."/>
            <person name="Abouelleil A."/>
            <person name="Allen A.W."/>
            <person name="Alvarado L."/>
            <person name="Arachchi H.M."/>
            <person name="Berlin A.M."/>
            <person name="Chapman S.B."/>
            <person name="Gainer-Dewar J."/>
            <person name="Goldberg J."/>
            <person name="Griggs A."/>
            <person name="Gujja S."/>
            <person name="Hansen M."/>
            <person name="Howarth C."/>
            <person name="Imamovic A."/>
            <person name="Ireland A."/>
            <person name="Larimer J."/>
            <person name="McCowan C."/>
            <person name="Murphy C."/>
            <person name="Pearson M."/>
            <person name="Poon T.W."/>
            <person name="Priest M."/>
            <person name="Roberts A."/>
            <person name="Saif S."/>
            <person name="Shea T."/>
            <person name="Sisk P."/>
            <person name="Sykes S."/>
            <person name="Wortman J."/>
            <person name="Nusbaum C."/>
            <person name="Birren B."/>
        </authorList>
    </citation>
    <scope>NUCLEOTIDE SEQUENCE [LARGE SCALE GENOMIC DNA]</scope>
    <source>
        <strain evidence="2 3">P1976</strain>
    </source>
</reference>
<protein>
    <submittedName>
        <fullName evidence="2">Uncharacterized protein</fullName>
    </submittedName>
</protein>